<dbReference type="Proteomes" id="UP000243629">
    <property type="component" value="Unassembled WGS sequence"/>
</dbReference>
<proteinExistence type="predicted"/>
<accession>A0A1I4PPP8</accession>
<dbReference type="OrthoDB" id="9796287at2"/>
<dbReference type="NCBIfam" id="TIGR03317">
    <property type="entry name" value="ygfZ_signature"/>
    <property type="match status" value="1"/>
</dbReference>
<dbReference type="AlphaFoldDB" id="A0A1I4PPP8"/>
<dbReference type="InterPro" id="IPR029043">
    <property type="entry name" value="GcvT/YgfZ_C"/>
</dbReference>
<reference evidence="2" key="1">
    <citation type="submission" date="2016-10" db="EMBL/GenBank/DDBJ databases">
        <authorList>
            <person name="Varghese N."/>
            <person name="Submissions S."/>
        </authorList>
    </citation>
    <scope>NUCLEOTIDE SEQUENCE [LARGE SCALE GENOMIC DNA]</scope>
    <source>
        <strain evidence="2">DSM 24213</strain>
    </source>
</reference>
<dbReference type="GO" id="GO:0016226">
    <property type="term" value="P:iron-sulfur cluster assembly"/>
    <property type="evidence" value="ECO:0007669"/>
    <property type="project" value="TreeGrafter"/>
</dbReference>
<organism evidence="1 2">
    <name type="scientific">Halopseudomonas yangmingensis</name>
    <dbReference type="NCBI Taxonomy" id="1720063"/>
    <lineage>
        <taxon>Bacteria</taxon>
        <taxon>Pseudomonadati</taxon>
        <taxon>Pseudomonadota</taxon>
        <taxon>Gammaproteobacteria</taxon>
        <taxon>Pseudomonadales</taxon>
        <taxon>Pseudomonadaceae</taxon>
        <taxon>Halopseudomonas</taxon>
    </lineage>
</organism>
<dbReference type="PANTHER" id="PTHR22602:SF0">
    <property type="entry name" value="TRANSFERASE CAF17, MITOCHONDRIAL-RELATED"/>
    <property type="match status" value="1"/>
</dbReference>
<dbReference type="InterPro" id="IPR017703">
    <property type="entry name" value="YgfZ/GCV_T_CS"/>
</dbReference>
<evidence type="ECO:0000313" key="1">
    <source>
        <dbReference type="EMBL" id="SFM29812.1"/>
    </source>
</evidence>
<dbReference type="Gene3D" id="2.40.30.160">
    <property type="match status" value="1"/>
</dbReference>
<dbReference type="SUPFAM" id="SSF101790">
    <property type="entry name" value="Aminomethyltransferase beta-barrel domain"/>
    <property type="match status" value="1"/>
</dbReference>
<dbReference type="PANTHER" id="PTHR22602">
    <property type="entry name" value="TRANSFERASE CAF17, MITOCHONDRIAL-RELATED"/>
    <property type="match status" value="1"/>
</dbReference>
<dbReference type="SUPFAM" id="SSF103025">
    <property type="entry name" value="Folate-binding domain"/>
    <property type="match status" value="1"/>
</dbReference>
<dbReference type="Gene3D" id="3.30.70.1400">
    <property type="entry name" value="Aminomethyltransferase beta-barrel domains"/>
    <property type="match status" value="1"/>
</dbReference>
<dbReference type="InterPro" id="IPR045179">
    <property type="entry name" value="YgfZ/GcvT"/>
</dbReference>
<evidence type="ECO:0000313" key="2">
    <source>
        <dbReference type="Proteomes" id="UP000243629"/>
    </source>
</evidence>
<name>A0A1I4PPP8_9GAMM</name>
<sequence length="324" mass="34960">MSHPSLPKPPYDDHATPALCLLEDQGVLAVSGPDAAKFLQGQVTCDVNALAIGASVGGARCTPKGRMQASFRLLRQDEHSYLLGMPAERVSALQAELSRYAVFFKVKLEDASAQWIRLGLLGELQPLLTQLPEHHSALAVQDNAGLPELWLPQEAATSADTLTRLSECCASASPDRWQLARIRGGFAEVCADTSEHFIPQMFNLQVLGAISFRKGCYTGQEIVARMQYLGKLKRRLYRFALSQGPCPAPGEDIVDADGKVIGEVANAASHADSLEMLAVVQTDAAQSAALSLCQHPQTQLQLLPLPQDAQLAAALQQQQEEKSP</sequence>
<keyword evidence="2" id="KW-1185">Reference proteome</keyword>
<gene>
    <name evidence="1" type="ORF">SAMN05216217_1037</name>
</gene>
<protein>
    <submittedName>
        <fullName evidence="1">Uncharacterized protein</fullName>
    </submittedName>
</protein>
<dbReference type="STRING" id="1720063.SAMN05216217_1037"/>
<dbReference type="EMBL" id="FOUI01000003">
    <property type="protein sequence ID" value="SFM29812.1"/>
    <property type="molecule type" value="Genomic_DNA"/>
</dbReference>
<dbReference type="RefSeq" id="WP_093473177.1">
    <property type="nucleotide sequence ID" value="NZ_FOUI01000003.1"/>
</dbReference>